<dbReference type="InterPro" id="IPR004358">
    <property type="entry name" value="Sig_transdc_His_kin-like_C"/>
</dbReference>
<feature type="domain" description="Histidine kinase" evidence="15">
    <location>
        <begin position="141"/>
        <end position="361"/>
    </location>
</feature>
<dbReference type="Pfam" id="PF00989">
    <property type="entry name" value="PAS"/>
    <property type="match status" value="1"/>
</dbReference>
<dbReference type="InterPro" id="IPR003661">
    <property type="entry name" value="HisK_dim/P_dom"/>
</dbReference>
<keyword evidence="9" id="KW-0902">Two-component regulatory system</keyword>
<dbReference type="InterPro" id="IPR035965">
    <property type="entry name" value="PAS-like_dom_sf"/>
</dbReference>
<dbReference type="EC" id="2.7.13.3" evidence="2"/>
<dbReference type="InterPro" id="IPR036890">
    <property type="entry name" value="HATPase_C_sf"/>
</dbReference>
<keyword evidence="5" id="KW-0547">Nucleotide-binding</keyword>
<comment type="caution">
    <text evidence="16">The sequence shown here is derived from an EMBL/GenBank/DDBJ whole genome shotgun (WGS) entry which is preliminary data.</text>
</comment>
<dbReference type="GO" id="GO:0016787">
    <property type="term" value="F:hydrolase activity"/>
    <property type="evidence" value="ECO:0007669"/>
    <property type="project" value="UniProtKB-KW"/>
</dbReference>
<sequence>MLTKINNVHETLLDNLNGAVFLTDLDLSISYANSAAESLFQIARSKLCSISVFELLEDKVGCSKTLSDLVDSGTPHTRRHEKISSKLSGKASKVDCFFTPVEVNQSKKLLIEMHPIDHFVRINREHALLSAQDTSKNLVRGLAHEIKNPLGGIRGAAQLLDQEIIQFGMDEECRELTKIITTETDRLKDLVDRLLEPHHTLKYRRVNIHEVTEHVASLLEAETQGKFMFVRDYDPSIPELHGDKSQLIQAVLNIARNALQAVFECDVIDPQIKIKTRVQRNYTILDNRYRFVCRLDIIDNGPGVSQDMTDQIFFPLVSKRSGGTGLGLTIAQTAITRHKGAIECSSEPGDTIFSIYLPLGE</sequence>
<comment type="catalytic activity">
    <reaction evidence="1">
        <text>ATP + protein L-histidine = ADP + protein N-phospho-L-histidine.</text>
        <dbReference type="EC" id="2.7.13.3"/>
    </reaction>
</comment>
<dbReference type="PROSITE" id="PS50109">
    <property type="entry name" value="HIS_KIN"/>
    <property type="match status" value="1"/>
</dbReference>
<dbReference type="NCBIfam" id="NF008293">
    <property type="entry name" value="PRK11073.1"/>
    <property type="match status" value="1"/>
</dbReference>
<evidence type="ECO:0000259" key="15">
    <source>
        <dbReference type="PROSITE" id="PS50109"/>
    </source>
</evidence>
<keyword evidence="10" id="KW-0535">Nitrogen fixation</keyword>
<dbReference type="InterPro" id="IPR013767">
    <property type="entry name" value="PAS_fold"/>
</dbReference>
<dbReference type="GO" id="GO:0006355">
    <property type="term" value="P:regulation of DNA-templated transcription"/>
    <property type="evidence" value="ECO:0007669"/>
    <property type="project" value="InterPro"/>
</dbReference>
<dbReference type="AlphaFoldDB" id="A0A520LPD1"/>
<evidence type="ECO:0000256" key="8">
    <source>
        <dbReference type="ARBA" id="ARBA00022840"/>
    </source>
</evidence>
<keyword evidence="7" id="KW-0378">Hydrolase</keyword>
<evidence type="ECO:0000256" key="12">
    <source>
        <dbReference type="ARBA" id="ARBA00039567"/>
    </source>
</evidence>
<dbReference type="SMART" id="SM00387">
    <property type="entry name" value="HATPase_c"/>
    <property type="match status" value="1"/>
</dbReference>
<evidence type="ECO:0000256" key="13">
    <source>
        <dbReference type="ARBA" id="ARBA00042313"/>
    </source>
</evidence>
<keyword evidence="6" id="KW-0418">Kinase</keyword>
<dbReference type="CDD" id="cd00130">
    <property type="entry name" value="PAS"/>
    <property type="match status" value="1"/>
</dbReference>
<dbReference type="Gene3D" id="3.30.450.20">
    <property type="entry name" value="PAS domain"/>
    <property type="match status" value="1"/>
</dbReference>
<dbReference type="SUPFAM" id="SSF55785">
    <property type="entry name" value="PYP-like sensor domain (PAS domain)"/>
    <property type="match status" value="1"/>
</dbReference>
<dbReference type="CDD" id="cd00082">
    <property type="entry name" value="HisKA"/>
    <property type="match status" value="1"/>
</dbReference>
<dbReference type="InterPro" id="IPR003594">
    <property type="entry name" value="HATPase_dom"/>
</dbReference>
<protein>
    <recommendedName>
        <fullName evidence="12">Sensory histidine kinase/phosphatase NtrB</fullName>
        <ecNumber evidence="2">2.7.13.3</ecNumber>
    </recommendedName>
    <alternativeName>
        <fullName evidence="13">Nitrogen regulation protein NR(II)</fullName>
    </alternativeName>
    <alternativeName>
        <fullName evidence="14">Nitrogen regulator II</fullName>
    </alternativeName>
</protein>
<dbReference type="Pfam" id="PF00512">
    <property type="entry name" value="HisKA"/>
    <property type="match status" value="1"/>
</dbReference>
<comment type="function">
    <text evidence="11">Member of the two-component regulatory system NtrB/NtrC, which controls expression of the nitrogen-regulated (ntr) genes in response to nitrogen limitation. Under conditions of nitrogen limitation, NtrB autophosphorylates and transfers the phosphoryl group to NtrC. In the presence of nitrogen, acts as a phosphatase that dephosphorylates and inactivates NtrC.</text>
</comment>
<dbReference type="SUPFAM" id="SSF55874">
    <property type="entry name" value="ATPase domain of HSP90 chaperone/DNA topoisomerase II/histidine kinase"/>
    <property type="match status" value="1"/>
</dbReference>
<dbReference type="EMBL" id="SHBO01000002">
    <property type="protein sequence ID" value="RZO08700.1"/>
    <property type="molecule type" value="Genomic_DNA"/>
</dbReference>
<evidence type="ECO:0000313" key="17">
    <source>
        <dbReference type="Proteomes" id="UP000318148"/>
    </source>
</evidence>
<dbReference type="InterPro" id="IPR000014">
    <property type="entry name" value="PAS"/>
</dbReference>
<keyword evidence="8" id="KW-0067">ATP-binding</keyword>
<dbReference type="InterPro" id="IPR005467">
    <property type="entry name" value="His_kinase_dom"/>
</dbReference>
<dbReference type="Proteomes" id="UP000318148">
    <property type="component" value="Unassembled WGS sequence"/>
</dbReference>
<dbReference type="InterPro" id="IPR036097">
    <property type="entry name" value="HisK_dim/P_sf"/>
</dbReference>
<dbReference type="GO" id="GO:0005524">
    <property type="term" value="F:ATP binding"/>
    <property type="evidence" value="ECO:0007669"/>
    <property type="project" value="UniProtKB-KW"/>
</dbReference>
<dbReference type="SMART" id="SM00388">
    <property type="entry name" value="HisKA"/>
    <property type="match status" value="1"/>
</dbReference>
<name>A0A520LPD1_9GAMM</name>
<evidence type="ECO:0000313" key="16">
    <source>
        <dbReference type="EMBL" id="RZO08700.1"/>
    </source>
</evidence>
<evidence type="ECO:0000256" key="9">
    <source>
        <dbReference type="ARBA" id="ARBA00023012"/>
    </source>
</evidence>
<dbReference type="GO" id="GO:0000155">
    <property type="term" value="F:phosphorelay sensor kinase activity"/>
    <property type="evidence" value="ECO:0007669"/>
    <property type="project" value="InterPro"/>
</dbReference>
<evidence type="ECO:0000256" key="5">
    <source>
        <dbReference type="ARBA" id="ARBA00022741"/>
    </source>
</evidence>
<keyword evidence="3" id="KW-0597">Phosphoprotein</keyword>
<dbReference type="PANTHER" id="PTHR43065:SF16">
    <property type="entry name" value="SENSORY HISTIDINE KINASE_PHOSPHATASE NTRB"/>
    <property type="match status" value="1"/>
</dbReference>
<evidence type="ECO:0000256" key="6">
    <source>
        <dbReference type="ARBA" id="ARBA00022777"/>
    </source>
</evidence>
<dbReference type="Pfam" id="PF02518">
    <property type="entry name" value="HATPase_c"/>
    <property type="match status" value="1"/>
</dbReference>
<evidence type="ECO:0000256" key="7">
    <source>
        <dbReference type="ARBA" id="ARBA00022801"/>
    </source>
</evidence>
<evidence type="ECO:0000256" key="14">
    <source>
        <dbReference type="ARBA" id="ARBA00043094"/>
    </source>
</evidence>
<dbReference type="SUPFAM" id="SSF47384">
    <property type="entry name" value="Homodimeric domain of signal transducing histidine kinase"/>
    <property type="match status" value="1"/>
</dbReference>
<evidence type="ECO:0000256" key="4">
    <source>
        <dbReference type="ARBA" id="ARBA00022679"/>
    </source>
</evidence>
<dbReference type="Gene3D" id="1.10.287.130">
    <property type="match status" value="1"/>
</dbReference>
<evidence type="ECO:0000256" key="3">
    <source>
        <dbReference type="ARBA" id="ARBA00022553"/>
    </source>
</evidence>
<accession>A0A520LPD1</accession>
<dbReference type="PRINTS" id="PR00344">
    <property type="entry name" value="BCTRLSENSOR"/>
</dbReference>
<evidence type="ECO:0000256" key="10">
    <source>
        <dbReference type="ARBA" id="ARBA00023231"/>
    </source>
</evidence>
<evidence type="ECO:0000256" key="1">
    <source>
        <dbReference type="ARBA" id="ARBA00000085"/>
    </source>
</evidence>
<organism evidence="16 17">
    <name type="scientific">SAR92 clade bacterium</name>
    <dbReference type="NCBI Taxonomy" id="2315479"/>
    <lineage>
        <taxon>Bacteria</taxon>
        <taxon>Pseudomonadati</taxon>
        <taxon>Pseudomonadota</taxon>
        <taxon>Gammaproteobacteria</taxon>
        <taxon>Cellvibrionales</taxon>
        <taxon>Porticoccaceae</taxon>
        <taxon>SAR92 clade</taxon>
    </lineage>
</organism>
<reference evidence="16 17" key="1">
    <citation type="submission" date="2019-02" db="EMBL/GenBank/DDBJ databases">
        <title>Prokaryotic population dynamics and viral predation in marine succession experiment using metagenomics: the confinement effect.</title>
        <authorList>
            <person name="Haro-Moreno J.M."/>
            <person name="Rodriguez-Valera F."/>
            <person name="Lopez-Perez M."/>
        </authorList>
    </citation>
    <scope>NUCLEOTIDE SEQUENCE [LARGE SCALE GENOMIC DNA]</scope>
    <source>
        <strain evidence="16">MED-G169</strain>
    </source>
</reference>
<evidence type="ECO:0000256" key="2">
    <source>
        <dbReference type="ARBA" id="ARBA00012438"/>
    </source>
</evidence>
<gene>
    <name evidence="16" type="ORF">EVB02_00325</name>
</gene>
<dbReference type="PANTHER" id="PTHR43065">
    <property type="entry name" value="SENSOR HISTIDINE KINASE"/>
    <property type="match status" value="1"/>
</dbReference>
<dbReference type="Gene3D" id="3.30.565.10">
    <property type="entry name" value="Histidine kinase-like ATPase, C-terminal domain"/>
    <property type="match status" value="1"/>
</dbReference>
<evidence type="ECO:0000256" key="11">
    <source>
        <dbReference type="ARBA" id="ARBA00037696"/>
    </source>
</evidence>
<keyword evidence="4" id="KW-0808">Transferase</keyword>
<proteinExistence type="predicted"/>